<evidence type="ECO:0000256" key="1">
    <source>
        <dbReference type="SAM" id="MobiDB-lite"/>
    </source>
</evidence>
<feature type="region of interest" description="Disordered" evidence="1">
    <location>
        <begin position="105"/>
        <end position="127"/>
    </location>
</feature>
<dbReference type="Proteomes" id="UP001153069">
    <property type="component" value="Unassembled WGS sequence"/>
</dbReference>
<evidence type="ECO:0000259" key="2">
    <source>
        <dbReference type="Pfam" id="PF20710"/>
    </source>
</evidence>
<feature type="region of interest" description="Disordered" evidence="1">
    <location>
        <begin position="229"/>
        <end position="270"/>
    </location>
</feature>
<feature type="region of interest" description="Disordered" evidence="1">
    <location>
        <begin position="57"/>
        <end position="80"/>
    </location>
</feature>
<sequence>MFSQSYPVQQFSTNYHQPDLYFSEPTMSTSTNFFLGQESNMYEEEDFCASTFQWDVSTEEEPTSEQENFAPPPAPTSTRCMHSMVPAKKVTTPMPDSLMSLMSSAVKPNTSKPKRKRKPVPPKVLTPLPVDFQPTDFTVLCGKGNDNYNAPGNRRFRVTISMFTEEYINATDRQEKSDLVLRVMDLVRQASPVGAFVKCVKGRWYEVDERTAREKVGAYFRDTLSGHYRSSAKSKVARRKQQKRRSSDSSVSTDSTDSCSDYSSSQEFRL</sequence>
<feature type="compositionally biased region" description="Basic residues" evidence="1">
    <location>
        <begin position="230"/>
        <end position="244"/>
    </location>
</feature>
<feature type="domain" description="DUF6824" evidence="2">
    <location>
        <begin position="139"/>
        <end position="222"/>
    </location>
</feature>
<comment type="caution">
    <text evidence="3">The sequence shown here is derived from an EMBL/GenBank/DDBJ whole genome shotgun (WGS) entry which is preliminary data.</text>
</comment>
<evidence type="ECO:0000313" key="3">
    <source>
        <dbReference type="EMBL" id="CAB9524535.1"/>
    </source>
</evidence>
<dbReference type="InterPro" id="IPR049227">
    <property type="entry name" value="DUF6824"/>
</dbReference>
<keyword evidence="4" id="KW-1185">Reference proteome</keyword>
<dbReference type="AlphaFoldDB" id="A0A9N8EQF3"/>
<proteinExistence type="predicted"/>
<gene>
    <name evidence="3" type="ORF">SEMRO_1549_G281630.1</name>
</gene>
<dbReference type="EMBL" id="CAICTM010001547">
    <property type="protein sequence ID" value="CAB9524535.1"/>
    <property type="molecule type" value="Genomic_DNA"/>
</dbReference>
<name>A0A9N8EQF3_9STRA</name>
<protein>
    <submittedName>
        <fullName evidence="3">Nitrilase family, member 2</fullName>
    </submittedName>
</protein>
<organism evidence="3 4">
    <name type="scientific">Seminavis robusta</name>
    <dbReference type="NCBI Taxonomy" id="568900"/>
    <lineage>
        <taxon>Eukaryota</taxon>
        <taxon>Sar</taxon>
        <taxon>Stramenopiles</taxon>
        <taxon>Ochrophyta</taxon>
        <taxon>Bacillariophyta</taxon>
        <taxon>Bacillariophyceae</taxon>
        <taxon>Bacillariophycidae</taxon>
        <taxon>Naviculales</taxon>
        <taxon>Naviculaceae</taxon>
        <taxon>Seminavis</taxon>
    </lineage>
</organism>
<dbReference type="Pfam" id="PF20710">
    <property type="entry name" value="DUF6824"/>
    <property type="match status" value="1"/>
</dbReference>
<reference evidence="3" key="1">
    <citation type="submission" date="2020-06" db="EMBL/GenBank/DDBJ databases">
        <authorList>
            <consortium name="Plant Systems Biology data submission"/>
        </authorList>
    </citation>
    <scope>NUCLEOTIDE SEQUENCE</scope>
    <source>
        <strain evidence="3">D6</strain>
    </source>
</reference>
<feature type="compositionally biased region" description="Low complexity" evidence="1">
    <location>
        <begin position="248"/>
        <end position="270"/>
    </location>
</feature>
<evidence type="ECO:0000313" key="4">
    <source>
        <dbReference type="Proteomes" id="UP001153069"/>
    </source>
</evidence>
<accession>A0A9N8EQF3</accession>